<protein>
    <submittedName>
        <fullName evidence="1">Alpha-amylase</fullName>
    </submittedName>
</protein>
<comment type="caution">
    <text evidence="1">The sequence shown here is derived from an EMBL/GenBank/DDBJ whole genome shotgun (WGS) entry which is preliminary data.</text>
</comment>
<dbReference type="Gene3D" id="2.60.40.10">
    <property type="entry name" value="Immunoglobulins"/>
    <property type="match status" value="1"/>
</dbReference>
<dbReference type="Proteomes" id="UP001210502">
    <property type="component" value="Unassembled WGS sequence"/>
</dbReference>
<dbReference type="AlphaFoldDB" id="A0AAW5YUQ1"/>
<accession>A0AAW5YUQ1</accession>
<proteinExistence type="predicted"/>
<name>A0AAW5YUQ1_9LACO</name>
<dbReference type="InterPro" id="IPR013783">
    <property type="entry name" value="Ig-like_fold"/>
</dbReference>
<organism evidence="1 2">
    <name type="scientific">Lactobacillus delbrueckii</name>
    <dbReference type="NCBI Taxonomy" id="1584"/>
    <lineage>
        <taxon>Bacteria</taxon>
        <taxon>Bacillati</taxon>
        <taxon>Bacillota</taxon>
        <taxon>Bacilli</taxon>
        <taxon>Lactobacillales</taxon>
        <taxon>Lactobacillaceae</taxon>
        <taxon>Lactobacillus</taxon>
    </lineage>
</organism>
<gene>
    <name evidence="1" type="ORF">PF586_05075</name>
</gene>
<reference evidence="1" key="1">
    <citation type="submission" date="2023-01" db="EMBL/GenBank/DDBJ databases">
        <title>Sequencing of the bacterial strains from artisanal fermented milk Matsoni.</title>
        <authorList>
            <person name="Rozman V."/>
            <person name="Accetto T."/>
            <person name="Bogovic Matijasic B."/>
        </authorList>
    </citation>
    <scope>NUCLEOTIDE SEQUENCE</scope>
    <source>
        <strain evidence="1">Lbl333</strain>
    </source>
</reference>
<sequence length="126" mass="14816">MRAIFNSWDTKYKQPFGATQANTSVKWAVEVDEEIQEITLWLTKNNESPVAYPMTFNDESKMYETSVKISSPGLYYYYFNIKQNDQFYFLERSQDGFGDGEITQDGRDIRTFQLTCYDRAVPQAPW</sequence>
<evidence type="ECO:0000313" key="1">
    <source>
        <dbReference type="EMBL" id="MDA3767841.1"/>
    </source>
</evidence>
<dbReference type="EMBL" id="JAQIEY010000011">
    <property type="protein sequence ID" value="MDA3767841.1"/>
    <property type="molecule type" value="Genomic_DNA"/>
</dbReference>
<evidence type="ECO:0000313" key="2">
    <source>
        <dbReference type="Proteomes" id="UP001210502"/>
    </source>
</evidence>